<dbReference type="InterPro" id="IPR029209">
    <property type="entry name" value="DML1/Misato_tubulin"/>
</dbReference>
<dbReference type="SUPFAM" id="SSF52490">
    <property type="entry name" value="Tubulin nucleotide-binding domain-like"/>
    <property type="match status" value="1"/>
</dbReference>
<name>A0A151GBV3_DRECN</name>
<evidence type="ECO:0000256" key="4">
    <source>
        <dbReference type="ARBA" id="ARBA00023128"/>
    </source>
</evidence>
<evidence type="ECO:0000313" key="7">
    <source>
        <dbReference type="EMBL" id="KYK54588.1"/>
    </source>
</evidence>
<dbReference type="Gene3D" id="3.40.50.1440">
    <property type="entry name" value="Tubulin/FtsZ, GTPase domain"/>
    <property type="match status" value="1"/>
</dbReference>
<dbReference type="STRING" id="98403.A0A151GBV3"/>
<evidence type="ECO:0000259" key="6">
    <source>
        <dbReference type="Pfam" id="PF14881"/>
    </source>
</evidence>
<comment type="caution">
    <text evidence="7">The sequence shown here is derived from an EMBL/GenBank/DDBJ whole genome shotgun (WGS) entry which is preliminary data.</text>
</comment>
<keyword evidence="4" id="KW-0496">Mitochondrion</keyword>
<dbReference type="GO" id="GO:0007005">
    <property type="term" value="P:mitochondrion organization"/>
    <property type="evidence" value="ECO:0007669"/>
    <property type="project" value="InterPro"/>
</dbReference>
<dbReference type="InterPro" id="IPR049942">
    <property type="entry name" value="DML1/Misato"/>
</dbReference>
<evidence type="ECO:0000256" key="1">
    <source>
        <dbReference type="ARBA" id="ARBA00003757"/>
    </source>
</evidence>
<proteinExistence type="inferred from homology"/>
<dbReference type="InterPro" id="IPR036525">
    <property type="entry name" value="Tubulin/FtsZ_GTPase_sf"/>
</dbReference>
<dbReference type="EMBL" id="LAYC01000003">
    <property type="protein sequence ID" value="KYK54588.1"/>
    <property type="molecule type" value="Genomic_DNA"/>
</dbReference>
<dbReference type="InterPro" id="IPR019605">
    <property type="entry name" value="Misato_II_tubulin-like"/>
</dbReference>
<dbReference type="InParanoid" id="A0A151GBV3"/>
<dbReference type="AlphaFoldDB" id="A0A151GBV3"/>
<dbReference type="Proteomes" id="UP000076580">
    <property type="component" value="Chromosome 03"/>
</dbReference>
<comment type="subcellular location">
    <subcellularLocation>
        <location evidence="2">Mitochondrion</location>
    </subcellularLocation>
</comment>
<reference evidence="7 8" key="1">
    <citation type="journal article" date="2016" name="Sci. Rep.">
        <title>Insights into Adaptations to a Near-Obligate Nematode Endoparasitic Lifestyle from the Finished Genome of Drechmeria coniospora.</title>
        <authorList>
            <person name="Zhang L."/>
            <person name="Zhou Z."/>
            <person name="Guo Q."/>
            <person name="Fokkens L."/>
            <person name="Miskei M."/>
            <person name="Pocsi I."/>
            <person name="Zhang W."/>
            <person name="Chen M."/>
            <person name="Wang L."/>
            <person name="Sun Y."/>
            <person name="Donzelli B.G."/>
            <person name="Gibson D.M."/>
            <person name="Nelson D.R."/>
            <person name="Luo J.G."/>
            <person name="Rep M."/>
            <person name="Liu H."/>
            <person name="Yang S."/>
            <person name="Wang J."/>
            <person name="Krasnoff S.B."/>
            <person name="Xu Y."/>
            <person name="Molnar I."/>
            <person name="Lin M."/>
        </authorList>
    </citation>
    <scope>NUCLEOTIDE SEQUENCE [LARGE SCALE GENOMIC DNA]</scope>
    <source>
        <strain evidence="7 8">ARSEF 6962</strain>
    </source>
</reference>
<gene>
    <name evidence="7" type="ORF">DCS_06548</name>
</gene>
<dbReference type="PANTHER" id="PTHR13391">
    <property type="entry name" value="MITOCHONDRIAL DISTRIBUTION REGULATOR MISATO"/>
    <property type="match status" value="1"/>
</dbReference>
<feature type="domain" description="DML1/Misato tubulin" evidence="6">
    <location>
        <begin position="122"/>
        <end position="306"/>
    </location>
</feature>
<dbReference type="RefSeq" id="XP_040653940.1">
    <property type="nucleotide sequence ID" value="XM_040803836.1"/>
</dbReference>
<evidence type="ECO:0000256" key="3">
    <source>
        <dbReference type="ARBA" id="ARBA00008507"/>
    </source>
</evidence>
<dbReference type="GeneID" id="63719191"/>
<feature type="domain" description="Misato Segment II tubulin-like" evidence="5">
    <location>
        <begin position="2"/>
        <end position="117"/>
    </location>
</feature>
<dbReference type="Pfam" id="PF10644">
    <property type="entry name" value="Misat_Tub_SegII"/>
    <property type="match status" value="1"/>
</dbReference>
<accession>A0A151GBV3</accession>
<dbReference type="Pfam" id="PF14881">
    <property type="entry name" value="Tubulin_3"/>
    <property type="match status" value="1"/>
</dbReference>
<evidence type="ECO:0000259" key="5">
    <source>
        <dbReference type="Pfam" id="PF10644"/>
    </source>
</evidence>
<evidence type="ECO:0000256" key="2">
    <source>
        <dbReference type="ARBA" id="ARBA00004173"/>
    </source>
</evidence>
<evidence type="ECO:0000313" key="8">
    <source>
        <dbReference type="Proteomes" id="UP000076580"/>
    </source>
</evidence>
<protein>
    <submittedName>
        <fullName evidence="7">Tubulin FtsZ</fullName>
    </submittedName>
</protein>
<dbReference type="PANTHER" id="PTHR13391:SF0">
    <property type="entry name" value="PROTEIN MISATO HOMOLOG 1"/>
    <property type="match status" value="1"/>
</dbReference>
<sequence length="497" mass="55437">MREIITLQLGHLSNYTATHFWNAQESYFTYDGQDESLIDHNVHWRAGIGQDGADTFLPRTVIYDLKGGFGSLRKINDLYDVTSTESTVTAHSLWRGKSAVHKQQVIEQSDYQQSLDEGTTRPQLTEHSVRYWSDFSHAYYHPKSLVQLYDFELNSTIRPFERFAMGTELFDALDREHDIIDRDWRPFVEECDLMQGVQVFTTLDDAWGGFASSYLEELRDEYPKSCLWVWGLQNPLANVPREKRQLRLANTAQCLSNACPLASMVVPLSLPETQLPLHLAVEPGSPWHVSALLSAAAETAAIQSRMRVGQGNSPASLSDVAEGLNTSGNQTLASCAMDVGHHADEGDRSTLDLDLFRVGREANAAPGTDEARGRIFGQLSSYRGTSEPLIEEKGAPTPRPLPGNPHVRRFNTRLQFPLLDSYPHIYKDASSTQPGISIRTVLSTTTAISARISTLRAQVSRSVVVEERENLSNGLAVIADAYRDDWSSGSDEDNDDM</sequence>
<keyword evidence="8" id="KW-1185">Reference proteome</keyword>
<dbReference type="GO" id="GO:0005739">
    <property type="term" value="C:mitochondrion"/>
    <property type="evidence" value="ECO:0007669"/>
    <property type="project" value="UniProtKB-SubCell"/>
</dbReference>
<comment type="similarity">
    <text evidence="3">Belongs to the misato family.</text>
</comment>
<organism evidence="7 8">
    <name type="scientific">Drechmeria coniospora</name>
    <name type="common">Nematophagous fungus</name>
    <name type="synonym">Meria coniospora</name>
    <dbReference type="NCBI Taxonomy" id="98403"/>
    <lineage>
        <taxon>Eukaryota</taxon>
        <taxon>Fungi</taxon>
        <taxon>Dikarya</taxon>
        <taxon>Ascomycota</taxon>
        <taxon>Pezizomycotina</taxon>
        <taxon>Sordariomycetes</taxon>
        <taxon>Hypocreomycetidae</taxon>
        <taxon>Hypocreales</taxon>
        <taxon>Ophiocordycipitaceae</taxon>
        <taxon>Drechmeria</taxon>
    </lineage>
</organism>
<comment type="function">
    <text evidence="1">Involved in the partitioning of the mitochondrial organelle and mitochondrial DNA (mtDNA) inheritance.</text>
</comment>
<dbReference type="CDD" id="cd06060">
    <property type="entry name" value="misato"/>
    <property type="match status" value="1"/>
</dbReference>